<reference evidence="1 2" key="1">
    <citation type="journal article" date="2014" name="PLoS Genet.">
        <title>Phylogenetically driven sequencing of extremely halophilic archaea reveals strategies for static and dynamic osmo-response.</title>
        <authorList>
            <person name="Becker E.A."/>
            <person name="Seitzer P.M."/>
            <person name="Tritt A."/>
            <person name="Larsen D."/>
            <person name="Krusor M."/>
            <person name="Yao A.I."/>
            <person name="Wu D."/>
            <person name="Madern D."/>
            <person name="Eisen J.A."/>
            <person name="Darling A.E."/>
            <person name="Facciotti M.T."/>
        </authorList>
    </citation>
    <scope>NUCLEOTIDE SEQUENCE [LARGE SCALE GENOMIC DNA]</scope>
    <source>
        <strain evidence="1 2">JCM 10990</strain>
    </source>
</reference>
<accession>M0AE33</accession>
<proteinExistence type="predicted"/>
<dbReference type="EMBL" id="AOIN01000080">
    <property type="protein sequence ID" value="ELY96666.1"/>
    <property type="molecule type" value="Genomic_DNA"/>
</dbReference>
<keyword evidence="2" id="KW-1185">Reference proteome</keyword>
<evidence type="ECO:0000313" key="1">
    <source>
        <dbReference type="EMBL" id="ELY96666.1"/>
    </source>
</evidence>
<dbReference type="AlphaFoldDB" id="M0AE33"/>
<comment type="caution">
    <text evidence="1">The sequence shown here is derived from an EMBL/GenBank/DDBJ whole genome shotgun (WGS) entry which is preliminary data.</text>
</comment>
<name>M0AE33_9EURY</name>
<protein>
    <submittedName>
        <fullName evidence="1">Uncharacterized protein</fullName>
    </submittedName>
</protein>
<organism evidence="1 2">
    <name type="scientific">Natrialba chahannaoensis JCM 10990</name>
    <dbReference type="NCBI Taxonomy" id="1227492"/>
    <lineage>
        <taxon>Archaea</taxon>
        <taxon>Methanobacteriati</taxon>
        <taxon>Methanobacteriota</taxon>
        <taxon>Stenosarchaea group</taxon>
        <taxon>Halobacteria</taxon>
        <taxon>Halobacteriales</taxon>
        <taxon>Natrialbaceae</taxon>
        <taxon>Natrialba</taxon>
    </lineage>
</organism>
<gene>
    <name evidence="1" type="ORF">C482_14866</name>
</gene>
<evidence type="ECO:0000313" key="2">
    <source>
        <dbReference type="Proteomes" id="UP000011693"/>
    </source>
</evidence>
<sequence>MPEGASSLFSQSEEIEVLWVDFSVLSEVQGKCAGENVDEKVKELVLVDFTVCLLLFARHIHSKQTF</sequence>
<dbReference type="Proteomes" id="UP000011693">
    <property type="component" value="Unassembled WGS sequence"/>
</dbReference>